<dbReference type="PANTHER" id="PTHR33568:SF3">
    <property type="entry name" value="DNA-DIRECTED DNA POLYMERASE"/>
    <property type="match status" value="1"/>
</dbReference>
<evidence type="ECO:0000313" key="2">
    <source>
        <dbReference type="WBParaSite" id="nRc.2.0.1.t27830-RA"/>
    </source>
</evidence>
<reference evidence="2" key="1">
    <citation type="submission" date="2022-11" db="UniProtKB">
        <authorList>
            <consortium name="WormBaseParasite"/>
        </authorList>
    </citation>
    <scope>IDENTIFICATION</scope>
</reference>
<organism evidence="1 2">
    <name type="scientific">Romanomermis culicivorax</name>
    <name type="common">Nematode worm</name>
    <dbReference type="NCBI Taxonomy" id="13658"/>
    <lineage>
        <taxon>Eukaryota</taxon>
        <taxon>Metazoa</taxon>
        <taxon>Ecdysozoa</taxon>
        <taxon>Nematoda</taxon>
        <taxon>Enoplea</taxon>
        <taxon>Dorylaimia</taxon>
        <taxon>Mermithida</taxon>
        <taxon>Mermithoidea</taxon>
        <taxon>Mermithidae</taxon>
        <taxon>Romanomermis</taxon>
    </lineage>
</organism>
<dbReference type="AlphaFoldDB" id="A0A915JNQ0"/>
<dbReference type="WBParaSite" id="nRc.2.0.1.t27830-RA">
    <property type="protein sequence ID" value="nRc.2.0.1.t27830-RA"/>
    <property type="gene ID" value="nRc.2.0.1.g27830"/>
</dbReference>
<proteinExistence type="predicted"/>
<evidence type="ECO:0000313" key="1">
    <source>
        <dbReference type="Proteomes" id="UP000887565"/>
    </source>
</evidence>
<accession>A0A915JNQ0</accession>
<sequence length="116" mass="13532">MELQLASYNVVEMSECELLRQIHSNPEIRTFFGTVGIPESINPRKAFFAGHTNAVKLYHKIKNNEDGTPVEKINYMDILKISEVWHYDNVEQYHPIRNPDGGLFTQYINIFMKMVL</sequence>
<dbReference type="Proteomes" id="UP000887565">
    <property type="component" value="Unplaced"/>
</dbReference>
<dbReference type="PANTHER" id="PTHR33568">
    <property type="entry name" value="DNA POLYMERASE"/>
    <property type="match status" value="1"/>
</dbReference>
<keyword evidence="1" id="KW-1185">Reference proteome</keyword>
<name>A0A915JNQ0_ROMCU</name>
<protein>
    <submittedName>
        <fullName evidence="2">Uncharacterized protein</fullName>
    </submittedName>
</protein>